<gene>
    <name evidence="1" type="ORF">CEXT_92561</name>
</gene>
<reference evidence="1 2" key="1">
    <citation type="submission" date="2021-06" db="EMBL/GenBank/DDBJ databases">
        <title>Caerostris extrusa draft genome.</title>
        <authorList>
            <person name="Kono N."/>
            <person name="Arakawa K."/>
        </authorList>
    </citation>
    <scope>NUCLEOTIDE SEQUENCE [LARGE SCALE GENOMIC DNA]</scope>
</reference>
<evidence type="ECO:0000313" key="2">
    <source>
        <dbReference type="Proteomes" id="UP001054945"/>
    </source>
</evidence>
<keyword evidence="2" id="KW-1185">Reference proteome</keyword>
<sequence length="93" mass="10426">MPIFSSKGANKILGCQSIMPQKKERAILKHAPSIFQLFFHLNEILKDTNPKSFEVHSLLSLIVSLYPVRPLDSSSLLSSRTLSRTLSDDGKEK</sequence>
<dbReference type="AlphaFoldDB" id="A0AAV4NWS8"/>
<proteinExistence type="predicted"/>
<name>A0AAV4NWS8_CAEEX</name>
<evidence type="ECO:0000313" key="1">
    <source>
        <dbReference type="EMBL" id="GIX88031.1"/>
    </source>
</evidence>
<accession>A0AAV4NWS8</accession>
<protein>
    <submittedName>
        <fullName evidence="1">Uncharacterized protein</fullName>
    </submittedName>
</protein>
<dbReference type="Proteomes" id="UP001054945">
    <property type="component" value="Unassembled WGS sequence"/>
</dbReference>
<comment type="caution">
    <text evidence="1">The sequence shown here is derived from an EMBL/GenBank/DDBJ whole genome shotgun (WGS) entry which is preliminary data.</text>
</comment>
<dbReference type="EMBL" id="BPLR01003729">
    <property type="protein sequence ID" value="GIX88031.1"/>
    <property type="molecule type" value="Genomic_DNA"/>
</dbReference>
<organism evidence="1 2">
    <name type="scientific">Caerostris extrusa</name>
    <name type="common">Bark spider</name>
    <name type="synonym">Caerostris bankana</name>
    <dbReference type="NCBI Taxonomy" id="172846"/>
    <lineage>
        <taxon>Eukaryota</taxon>
        <taxon>Metazoa</taxon>
        <taxon>Ecdysozoa</taxon>
        <taxon>Arthropoda</taxon>
        <taxon>Chelicerata</taxon>
        <taxon>Arachnida</taxon>
        <taxon>Araneae</taxon>
        <taxon>Araneomorphae</taxon>
        <taxon>Entelegynae</taxon>
        <taxon>Araneoidea</taxon>
        <taxon>Araneidae</taxon>
        <taxon>Caerostris</taxon>
    </lineage>
</organism>